<evidence type="ECO:0000313" key="2">
    <source>
        <dbReference type="Proteomes" id="UP000299102"/>
    </source>
</evidence>
<evidence type="ECO:0000313" key="1">
    <source>
        <dbReference type="EMBL" id="GBP77732.1"/>
    </source>
</evidence>
<protein>
    <submittedName>
        <fullName evidence="1">Uncharacterized protein</fullName>
    </submittedName>
</protein>
<organism evidence="1 2">
    <name type="scientific">Eumeta variegata</name>
    <name type="common">Bagworm moth</name>
    <name type="synonym">Eumeta japonica</name>
    <dbReference type="NCBI Taxonomy" id="151549"/>
    <lineage>
        <taxon>Eukaryota</taxon>
        <taxon>Metazoa</taxon>
        <taxon>Ecdysozoa</taxon>
        <taxon>Arthropoda</taxon>
        <taxon>Hexapoda</taxon>
        <taxon>Insecta</taxon>
        <taxon>Pterygota</taxon>
        <taxon>Neoptera</taxon>
        <taxon>Endopterygota</taxon>
        <taxon>Lepidoptera</taxon>
        <taxon>Glossata</taxon>
        <taxon>Ditrysia</taxon>
        <taxon>Tineoidea</taxon>
        <taxon>Psychidae</taxon>
        <taxon>Oiketicinae</taxon>
        <taxon>Eumeta</taxon>
    </lineage>
</organism>
<accession>A0A4C1YS92</accession>
<reference evidence="1 2" key="1">
    <citation type="journal article" date="2019" name="Commun. Biol.">
        <title>The bagworm genome reveals a unique fibroin gene that provides high tensile strength.</title>
        <authorList>
            <person name="Kono N."/>
            <person name="Nakamura H."/>
            <person name="Ohtoshi R."/>
            <person name="Tomita M."/>
            <person name="Numata K."/>
            <person name="Arakawa K."/>
        </authorList>
    </citation>
    <scope>NUCLEOTIDE SEQUENCE [LARGE SCALE GENOMIC DNA]</scope>
</reference>
<dbReference type="Proteomes" id="UP000299102">
    <property type="component" value="Unassembled WGS sequence"/>
</dbReference>
<name>A0A4C1YS92_EUMVA</name>
<gene>
    <name evidence="1" type="ORF">EVAR_55396_1</name>
</gene>
<dbReference type="AlphaFoldDB" id="A0A4C1YS92"/>
<proteinExistence type="predicted"/>
<dbReference type="EMBL" id="BGZK01001344">
    <property type="protein sequence ID" value="GBP77732.1"/>
    <property type="molecule type" value="Genomic_DNA"/>
</dbReference>
<sequence length="105" mass="11689">MGCRRDARLRDEIIRRGEAPGRRIGGVGAAASRASLRAFARSSQRFIPFVAVDPYHEYRRSGRCYRRTSAASIRPPSRAAINELSQFGSLMEQQFIAATLTTSKT</sequence>
<keyword evidence="2" id="KW-1185">Reference proteome</keyword>
<comment type="caution">
    <text evidence="1">The sequence shown here is derived from an EMBL/GenBank/DDBJ whole genome shotgun (WGS) entry which is preliminary data.</text>
</comment>